<dbReference type="Proteomes" id="UP001396334">
    <property type="component" value="Unassembled WGS sequence"/>
</dbReference>
<evidence type="ECO:0000256" key="4">
    <source>
        <dbReference type="ARBA" id="ARBA00023163"/>
    </source>
</evidence>
<dbReference type="SUPFAM" id="SSF55455">
    <property type="entry name" value="SRF-like"/>
    <property type="match status" value="1"/>
</dbReference>
<dbReference type="PROSITE" id="PS50066">
    <property type="entry name" value="MADS_BOX_2"/>
    <property type="match status" value="1"/>
</dbReference>
<comment type="subcellular location">
    <subcellularLocation>
        <location evidence="1">Nucleus</location>
    </subcellularLocation>
</comment>
<keyword evidence="5" id="KW-0539">Nucleus</keyword>
<name>A0ABR2T7L0_9ROSI</name>
<organism evidence="7 8">
    <name type="scientific">Hibiscus sabdariffa</name>
    <name type="common">roselle</name>
    <dbReference type="NCBI Taxonomy" id="183260"/>
    <lineage>
        <taxon>Eukaryota</taxon>
        <taxon>Viridiplantae</taxon>
        <taxon>Streptophyta</taxon>
        <taxon>Embryophyta</taxon>
        <taxon>Tracheophyta</taxon>
        <taxon>Spermatophyta</taxon>
        <taxon>Magnoliopsida</taxon>
        <taxon>eudicotyledons</taxon>
        <taxon>Gunneridae</taxon>
        <taxon>Pentapetalae</taxon>
        <taxon>rosids</taxon>
        <taxon>malvids</taxon>
        <taxon>Malvales</taxon>
        <taxon>Malvaceae</taxon>
        <taxon>Malvoideae</taxon>
        <taxon>Hibiscus</taxon>
    </lineage>
</organism>
<keyword evidence="8" id="KW-1185">Reference proteome</keyword>
<evidence type="ECO:0000256" key="5">
    <source>
        <dbReference type="ARBA" id="ARBA00023242"/>
    </source>
</evidence>
<dbReference type="Pfam" id="PF00319">
    <property type="entry name" value="SRF-TF"/>
    <property type="match status" value="1"/>
</dbReference>
<reference evidence="7 8" key="1">
    <citation type="journal article" date="2024" name="G3 (Bethesda)">
        <title>Genome assembly of Hibiscus sabdariffa L. provides insights into metabolisms of medicinal natural products.</title>
        <authorList>
            <person name="Kim T."/>
        </authorList>
    </citation>
    <scope>NUCLEOTIDE SEQUENCE [LARGE SCALE GENOMIC DNA]</scope>
    <source>
        <strain evidence="7">TK-2024</strain>
        <tissue evidence="7">Old leaves</tissue>
    </source>
</reference>
<protein>
    <recommendedName>
        <fullName evidence="6">MADS-box domain-containing protein</fullName>
    </recommendedName>
</protein>
<dbReference type="EMBL" id="JBBPBN010000008">
    <property type="protein sequence ID" value="KAK9033460.1"/>
    <property type="molecule type" value="Genomic_DNA"/>
</dbReference>
<dbReference type="InterPro" id="IPR002100">
    <property type="entry name" value="TF_MADSbox"/>
</dbReference>
<keyword evidence="3" id="KW-0238">DNA-binding</keyword>
<evidence type="ECO:0000256" key="1">
    <source>
        <dbReference type="ARBA" id="ARBA00004123"/>
    </source>
</evidence>
<dbReference type="Gene3D" id="3.40.1810.10">
    <property type="entry name" value="Transcription factor, MADS-box"/>
    <property type="match status" value="1"/>
</dbReference>
<gene>
    <name evidence="7" type="ORF">V6N11_018493</name>
</gene>
<feature type="domain" description="MADS-box" evidence="6">
    <location>
        <begin position="7"/>
        <end position="58"/>
    </location>
</feature>
<evidence type="ECO:0000313" key="7">
    <source>
        <dbReference type="EMBL" id="KAK9033460.1"/>
    </source>
</evidence>
<evidence type="ECO:0000313" key="8">
    <source>
        <dbReference type="Proteomes" id="UP001396334"/>
    </source>
</evidence>
<evidence type="ECO:0000256" key="3">
    <source>
        <dbReference type="ARBA" id="ARBA00023125"/>
    </source>
</evidence>
<comment type="caution">
    <text evidence="7">The sequence shown here is derived from an EMBL/GenBank/DDBJ whole genome shotgun (WGS) entry which is preliminary data.</text>
</comment>
<evidence type="ECO:0000256" key="2">
    <source>
        <dbReference type="ARBA" id="ARBA00023015"/>
    </source>
</evidence>
<accession>A0ABR2T7L0</accession>
<proteinExistence type="predicted"/>
<keyword evidence="2" id="KW-0805">Transcription regulation</keyword>
<keyword evidence="4" id="KW-0804">Transcription</keyword>
<dbReference type="InterPro" id="IPR036879">
    <property type="entry name" value="TF_MADSbox_sf"/>
</dbReference>
<sequence>MVGLVLKGKRRYKMSTTLGKSARQDTDTKRSDFLRKANELCALFAFEVALIIFSPNSKTLCSDHFGVDANIDSCDNLGKLIIKLESERKGHQLKDRPIEELNLEELLVVDVEMTEFIEKLKNFRWERLAKDATS</sequence>
<evidence type="ECO:0000259" key="6">
    <source>
        <dbReference type="PROSITE" id="PS50066"/>
    </source>
</evidence>